<dbReference type="InterPro" id="IPR007554">
    <property type="entry name" value="Glycerophosphate_synth"/>
</dbReference>
<dbReference type="InterPro" id="IPR043148">
    <property type="entry name" value="TagF_C"/>
</dbReference>
<dbReference type="SUPFAM" id="SSF53756">
    <property type="entry name" value="UDP-Glycosyltransferase/glycogen phosphorylase"/>
    <property type="match status" value="1"/>
</dbReference>
<dbReference type="GO" id="GO:0016020">
    <property type="term" value="C:membrane"/>
    <property type="evidence" value="ECO:0007669"/>
    <property type="project" value="InterPro"/>
</dbReference>
<name>A0A1G9PA56_9FIRM</name>
<evidence type="ECO:0000313" key="2">
    <source>
        <dbReference type="Proteomes" id="UP000199068"/>
    </source>
</evidence>
<dbReference type="EMBL" id="FNGW01000004">
    <property type="protein sequence ID" value="SDL95443.1"/>
    <property type="molecule type" value="Genomic_DNA"/>
</dbReference>
<dbReference type="RefSeq" id="WP_092725642.1">
    <property type="nucleotide sequence ID" value="NZ_FNGW01000004.1"/>
</dbReference>
<sequence length="494" mass="57999">MEMNKNQQVIEILETLLEAILYIKNNKNSEYEFMSEISLQGICSVIEELEKSKKCIESIKNVARDIHNNILNIHLNKNLNIESICDTIMYDLRKVIEYIKVRLNHKKQIVFMPYNAFMWNSLESVWKAAVEDDSCECYVVPIPYYKLISKDNNTFDSIFNYEGDLLPDYVPIIDYRVFNLEDIRPDIIYIHNQYDECNNATRVMEQYYSYNLKKYTNMLIYIPYGISGTYPISFYLKFYSFIATRNFDKVIVQSPAFEIIGEQSGIPKERLLAMGSPKFDALINSLKEIDDEDLYDNKFKDKITLLWTTNLMKIINGRHKVLDEIEEVFKLIKNNTKYGLIYRPHPLELEYVKSQAPECIDRYISILNSVKDESNIIIDKTPNYYNAFKVSDALITDRSSVLIEYMATEKPVLIYDIGLEEELYNSKVFDIFSNYIVGKEDMSLEKFMSMLENGHDDKKYKRLESLKYTLSNRDGSCGNKIHNSIKKELISTYI</sequence>
<keyword evidence="1" id="KW-0808">Transferase</keyword>
<dbReference type="Proteomes" id="UP000199068">
    <property type="component" value="Unassembled WGS sequence"/>
</dbReference>
<organism evidence="1 2">
    <name type="scientific">Romboutsia lituseburensis DSM 797</name>
    <dbReference type="NCBI Taxonomy" id="1121325"/>
    <lineage>
        <taxon>Bacteria</taxon>
        <taxon>Bacillati</taxon>
        <taxon>Bacillota</taxon>
        <taxon>Clostridia</taxon>
        <taxon>Peptostreptococcales</taxon>
        <taxon>Peptostreptococcaceae</taxon>
        <taxon>Romboutsia</taxon>
    </lineage>
</organism>
<gene>
    <name evidence="1" type="ORF">SAMN04515677_104271</name>
</gene>
<dbReference type="STRING" id="1121325.SAMN04515677_104271"/>
<dbReference type="Pfam" id="PF04464">
    <property type="entry name" value="Glyphos_transf"/>
    <property type="match status" value="1"/>
</dbReference>
<dbReference type="GO" id="GO:0047355">
    <property type="term" value="F:CDP-glycerol glycerophosphotransferase activity"/>
    <property type="evidence" value="ECO:0007669"/>
    <property type="project" value="InterPro"/>
</dbReference>
<dbReference type="AlphaFoldDB" id="A0A1G9PA56"/>
<keyword evidence="2" id="KW-1185">Reference proteome</keyword>
<evidence type="ECO:0000313" key="1">
    <source>
        <dbReference type="EMBL" id="SDL95443.1"/>
    </source>
</evidence>
<reference evidence="1 2" key="1">
    <citation type="submission" date="2016-10" db="EMBL/GenBank/DDBJ databases">
        <authorList>
            <person name="de Groot N.N."/>
        </authorList>
    </citation>
    <scope>NUCLEOTIDE SEQUENCE [LARGE SCALE GENOMIC DNA]</scope>
    <source>
        <strain evidence="1 2">DSM 797</strain>
    </source>
</reference>
<proteinExistence type="predicted"/>
<protein>
    <submittedName>
        <fullName evidence="1">CDP-Glycerol:Poly(Glycerophosphate) glycerophosphotransferase</fullName>
    </submittedName>
</protein>
<accession>A0A1G9PA56</accession>
<dbReference type="Gene3D" id="3.40.50.12580">
    <property type="match status" value="1"/>
</dbReference>